<dbReference type="SMART" id="SM00028">
    <property type="entry name" value="TPR"/>
    <property type="match status" value="9"/>
</dbReference>
<dbReference type="GO" id="GO:0097546">
    <property type="term" value="C:ciliary base"/>
    <property type="evidence" value="ECO:0007669"/>
    <property type="project" value="TreeGrafter"/>
</dbReference>
<dbReference type="Pfam" id="PF13424">
    <property type="entry name" value="TPR_12"/>
    <property type="match status" value="1"/>
</dbReference>
<proteinExistence type="predicted"/>
<organism evidence="3 4">
    <name type="scientific">Cotesia glomerata</name>
    <name type="common">Lepidopteran parasitic wasp</name>
    <name type="synonym">Apanteles glomeratus</name>
    <dbReference type="NCBI Taxonomy" id="32391"/>
    <lineage>
        <taxon>Eukaryota</taxon>
        <taxon>Metazoa</taxon>
        <taxon>Ecdysozoa</taxon>
        <taxon>Arthropoda</taxon>
        <taxon>Hexapoda</taxon>
        <taxon>Insecta</taxon>
        <taxon>Pterygota</taxon>
        <taxon>Neoptera</taxon>
        <taxon>Endopterygota</taxon>
        <taxon>Hymenoptera</taxon>
        <taxon>Apocrita</taxon>
        <taxon>Ichneumonoidea</taxon>
        <taxon>Braconidae</taxon>
        <taxon>Microgastrinae</taxon>
        <taxon>Cotesia</taxon>
    </lineage>
</organism>
<evidence type="ECO:0000256" key="1">
    <source>
        <dbReference type="PROSITE-ProRule" id="PRU00339"/>
    </source>
</evidence>
<comment type="caution">
    <text evidence="3">The sequence shown here is derived from an EMBL/GenBank/DDBJ whole genome shotgun (WGS) entry which is preliminary data.</text>
</comment>
<protein>
    <recommendedName>
        <fullName evidence="5">Intraflagellar transport protein 88 homolog</fullName>
    </recommendedName>
</protein>
<feature type="region of interest" description="Disordered" evidence="2">
    <location>
        <begin position="44"/>
        <end position="124"/>
    </location>
</feature>
<gene>
    <name evidence="3" type="ORF">KQX54_018864</name>
</gene>
<dbReference type="GO" id="GO:0097730">
    <property type="term" value="C:non-motile cilium"/>
    <property type="evidence" value="ECO:0007669"/>
    <property type="project" value="TreeGrafter"/>
</dbReference>
<reference evidence="3 4" key="1">
    <citation type="journal article" date="2021" name="J. Hered.">
        <title>A chromosome-level genome assembly of the parasitoid wasp, Cotesia glomerata (Hymenoptera: Braconidae).</title>
        <authorList>
            <person name="Pinto B.J."/>
            <person name="Weis J.J."/>
            <person name="Gamble T."/>
            <person name="Ode P.J."/>
            <person name="Paul R."/>
            <person name="Zaspel J.M."/>
        </authorList>
    </citation>
    <scope>NUCLEOTIDE SEQUENCE [LARGE SCALE GENOMIC DNA]</scope>
    <source>
        <strain evidence="3">CgM1</strain>
    </source>
</reference>
<dbReference type="AlphaFoldDB" id="A0AAV7ITJ3"/>
<dbReference type="GO" id="GO:0019894">
    <property type="term" value="F:kinesin binding"/>
    <property type="evidence" value="ECO:0007669"/>
    <property type="project" value="TreeGrafter"/>
</dbReference>
<feature type="repeat" description="TPR" evidence="1">
    <location>
        <begin position="506"/>
        <end position="539"/>
    </location>
</feature>
<dbReference type="InterPro" id="IPR011990">
    <property type="entry name" value="TPR-like_helical_dom_sf"/>
</dbReference>
<feature type="compositionally biased region" description="Basic and acidic residues" evidence="2">
    <location>
        <begin position="115"/>
        <end position="124"/>
    </location>
</feature>
<dbReference type="GO" id="GO:0005814">
    <property type="term" value="C:centriole"/>
    <property type="evidence" value="ECO:0007669"/>
    <property type="project" value="TreeGrafter"/>
</dbReference>
<feature type="compositionally biased region" description="Polar residues" evidence="2">
    <location>
        <begin position="738"/>
        <end position="747"/>
    </location>
</feature>
<feature type="repeat" description="TPR" evidence="1">
    <location>
        <begin position="220"/>
        <end position="253"/>
    </location>
</feature>
<dbReference type="Proteomes" id="UP000826195">
    <property type="component" value="Unassembled WGS sequence"/>
</dbReference>
<dbReference type="Pfam" id="PF13181">
    <property type="entry name" value="TPR_8"/>
    <property type="match status" value="3"/>
</dbReference>
<feature type="repeat" description="TPR" evidence="1">
    <location>
        <begin position="574"/>
        <end position="607"/>
    </location>
</feature>
<dbReference type="PROSITE" id="PS50293">
    <property type="entry name" value="TPR_REGION"/>
    <property type="match status" value="1"/>
</dbReference>
<keyword evidence="4" id="KW-1185">Reference proteome</keyword>
<dbReference type="PANTHER" id="PTHR44117:SF1">
    <property type="entry name" value="INTRAFLAGELLAR TRANSPORT PROTEIN 88 HOMOLOG"/>
    <property type="match status" value="1"/>
</dbReference>
<evidence type="ECO:0000256" key="2">
    <source>
        <dbReference type="SAM" id="MobiDB-lite"/>
    </source>
</evidence>
<dbReference type="InterPro" id="IPR019734">
    <property type="entry name" value="TPR_rpt"/>
</dbReference>
<evidence type="ECO:0000313" key="4">
    <source>
        <dbReference type="Proteomes" id="UP000826195"/>
    </source>
</evidence>
<dbReference type="EMBL" id="JAHXZJ010000001">
    <property type="protein sequence ID" value="KAH0568144.1"/>
    <property type="molecule type" value="Genomic_DNA"/>
</dbReference>
<feature type="repeat" description="TPR" evidence="1">
    <location>
        <begin position="608"/>
        <end position="641"/>
    </location>
</feature>
<dbReference type="PANTHER" id="PTHR44117">
    <property type="entry name" value="INTRAFLAGELLAR TRANSPORT PROTEIN 88 HOMOLOG"/>
    <property type="match status" value="1"/>
</dbReference>
<accession>A0AAV7ITJ3</accession>
<feature type="compositionally biased region" description="Acidic residues" evidence="2">
    <location>
        <begin position="807"/>
        <end position="820"/>
    </location>
</feature>
<dbReference type="FunFam" id="1.25.40.10:FF:000468">
    <property type="entry name" value="Intraflagellar transport 88 homolog"/>
    <property type="match status" value="1"/>
</dbReference>
<name>A0AAV7ITJ3_COTGL</name>
<dbReference type="GO" id="GO:0042073">
    <property type="term" value="P:intraciliary transport"/>
    <property type="evidence" value="ECO:0007669"/>
    <property type="project" value="TreeGrafter"/>
</dbReference>
<dbReference type="PROSITE" id="PS50005">
    <property type="entry name" value="TPR"/>
    <property type="match status" value="4"/>
</dbReference>
<sequence>MSTQVLVDDDIYGGYDDYSLMFSGTNQNLAFQDALEMNNVRRNITTPRLPPGTAMRLGTSTGFHRTGAGITGRPGTGLRPMTAVRGAGYTSSRQATFDPLNMGSNSRGPAPPLDSGKEDTPEGKIKNGERKIMELIESSAQAASEGNMRVALERAREASSREKVLIRLQEQAGLSDSHNLDLTFAVLVNLASQYTNNEMYTEAIATYQAITRNRMFNNSARLKVNMGNIYVKIGQLSQAIKMYRMALDQAPGAHKDLRIKIMHNIGMLFVQMGRLEEAANSFEWVMRERSEFKAGLHAILCHFALCHRDKMKRGFLELLEVQLNTDQEEKYSINTDDAVNNILNEIIKTDQLSLLENEMKSEAEKSILSAAKLIAPVIEDTLTAGFSWCVDIIRSSSYSSLAADLEINKAMVLLHNRETSLAIDTLKMFENRDIKANSAASTMLSFIYFLQGNYELAERCGEAARNADSYNAAAYVNLSACAIKKGELERARELLLCALDSDASHVQALYNLGLVYKKQEWYEDALECFWKLRNIVRYDPLTLFQISHLYQLTKDVDQSLEWYNQLLGIIPSDPGVLQKLGELYDSLGDKQQAYQYYSDSYRYFPGNFEVIDWLGSYFISMQVAEKALPYFKRGVELAPDQPRWRLLVAACLRRTGQFHKALEEYQDIHEKFPENIECLKFLIRLCSDLGLKEAQLYASELKKVEKAKELKERQGSARPGSKRSNSGNSSRGGSGISMQSDYKSSPIASRKEPRSSFSNGNSRLSRVNTLDNFDNILPESPNDVIYSDPVGPLPTRPMTAAGKRDEDFGDEELGDDLLPV</sequence>
<dbReference type="GO" id="GO:1905515">
    <property type="term" value="P:non-motile cilium assembly"/>
    <property type="evidence" value="ECO:0007669"/>
    <property type="project" value="TreeGrafter"/>
</dbReference>
<evidence type="ECO:0008006" key="5">
    <source>
        <dbReference type="Google" id="ProtNLM"/>
    </source>
</evidence>
<keyword evidence="1" id="KW-0802">TPR repeat</keyword>
<dbReference type="SUPFAM" id="SSF48452">
    <property type="entry name" value="TPR-like"/>
    <property type="match status" value="1"/>
</dbReference>
<feature type="region of interest" description="Disordered" evidence="2">
    <location>
        <begin position="708"/>
        <end position="820"/>
    </location>
</feature>
<feature type="compositionally biased region" description="Polar residues" evidence="2">
    <location>
        <begin position="755"/>
        <end position="772"/>
    </location>
</feature>
<dbReference type="GO" id="GO:0036064">
    <property type="term" value="C:ciliary basal body"/>
    <property type="evidence" value="ECO:0007669"/>
    <property type="project" value="TreeGrafter"/>
</dbReference>
<dbReference type="Gene3D" id="1.25.40.10">
    <property type="entry name" value="Tetratricopeptide repeat domain"/>
    <property type="match status" value="2"/>
</dbReference>
<evidence type="ECO:0000313" key="3">
    <source>
        <dbReference type="EMBL" id="KAH0568144.1"/>
    </source>
</evidence>